<dbReference type="InterPro" id="IPR007263">
    <property type="entry name" value="DCC1-like"/>
</dbReference>
<dbReference type="InterPro" id="IPR044691">
    <property type="entry name" value="DCC1_Trx"/>
</dbReference>
<evidence type="ECO:0000313" key="2">
    <source>
        <dbReference type="Proteomes" id="UP000030645"/>
    </source>
</evidence>
<organism evidence="1 2">
    <name type="scientific">Morus notabilis</name>
    <dbReference type="NCBI Taxonomy" id="981085"/>
    <lineage>
        <taxon>Eukaryota</taxon>
        <taxon>Viridiplantae</taxon>
        <taxon>Streptophyta</taxon>
        <taxon>Embryophyta</taxon>
        <taxon>Tracheophyta</taxon>
        <taxon>Spermatophyta</taxon>
        <taxon>Magnoliopsida</taxon>
        <taxon>eudicotyledons</taxon>
        <taxon>Gunneridae</taxon>
        <taxon>Pentapetalae</taxon>
        <taxon>rosids</taxon>
        <taxon>fabids</taxon>
        <taxon>Rosales</taxon>
        <taxon>Moraceae</taxon>
        <taxon>Moreae</taxon>
        <taxon>Morus</taxon>
    </lineage>
</organism>
<reference evidence="2" key="1">
    <citation type="submission" date="2013-01" db="EMBL/GenBank/DDBJ databases">
        <title>Draft Genome Sequence of a Mulberry Tree, Morus notabilis C.K. Schneid.</title>
        <authorList>
            <person name="He N."/>
            <person name="Zhao S."/>
        </authorList>
    </citation>
    <scope>NUCLEOTIDE SEQUENCE</scope>
</reference>
<proteinExistence type="predicted"/>
<dbReference type="Proteomes" id="UP000030645">
    <property type="component" value="Unassembled WGS sequence"/>
</dbReference>
<name>W9QXD1_9ROSA</name>
<dbReference type="OrthoDB" id="441708at2759"/>
<dbReference type="GO" id="GO:0015035">
    <property type="term" value="F:protein-disulfide reductase activity"/>
    <property type="evidence" value="ECO:0007669"/>
    <property type="project" value="InterPro"/>
</dbReference>
<dbReference type="PANTHER" id="PTHR34290:SF2">
    <property type="entry name" value="OS04G0668800 PROTEIN"/>
    <property type="match status" value="1"/>
</dbReference>
<sequence>MALRGVAAVSAYCCKRTQSYPYLLSFPHSFTPNSHQRISPFIPVIHNLPEPKFGIRAVSDQAVVIPKKEDESSSSPSPPPENWKIKMLYDGDCPLCMHEVNMLRERNKQYGTIKFVDISSEDYSPKENQGLDFETVMGRIHAILDDGTVVTDVEAFRKLYEQVGLGWVYAITKYEPIAKIADAVYSVWAKYRLPITGKVTFVGNALHYNS</sequence>
<dbReference type="EMBL" id="KE343813">
    <property type="protein sequence ID" value="EXB42070.1"/>
    <property type="molecule type" value="Genomic_DNA"/>
</dbReference>
<dbReference type="STRING" id="981085.W9QXD1"/>
<dbReference type="eggNOG" id="ENOG502RXZ4">
    <property type="taxonomic scope" value="Eukaryota"/>
</dbReference>
<dbReference type="AlphaFoldDB" id="W9QXD1"/>
<accession>W9QXD1</accession>
<evidence type="ECO:0008006" key="3">
    <source>
        <dbReference type="Google" id="ProtNLM"/>
    </source>
</evidence>
<dbReference type="Pfam" id="PF04134">
    <property type="entry name" value="DCC1-like"/>
    <property type="match status" value="1"/>
</dbReference>
<dbReference type="PANTHER" id="PTHR34290">
    <property type="entry name" value="SI:CH73-390P7.2"/>
    <property type="match status" value="1"/>
</dbReference>
<evidence type="ECO:0000313" key="1">
    <source>
        <dbReference type="EMBL" id="EXB42070.1"/>
    </source>
</evidence>
<protein>
    <recommendedName>
        <fullName evidence="3">Thiol-disulfide oxidoreductase DCC</fullName>
    </recommendedName>
</protein>
<dbReference type="KEGG" id="mnt:21389847"/>
<gene>
    <name evidence="1" type="ORF">L484_006417</name>
</gene>
<keyword evidence="2" id="KW-1185">Reference proteome</keyword>